<dbReference type="Proteomes" id="UP000266622">
    <property type="component" value="Unassembled WGS sequence"/>
</dbReference>
<sequence length="432" mass="49447">MDIIIGRSVGDIEKFGKEGTIFIGKEYVKMENVMSLANDIYLDVNFPHIILIAGKRGQGKSYTLASIIESISLLEEDLLKNIVNVVFDTMGIFWTMKFPNYRDAELLEEWGLKAKSLENVKVYVPEGAIEKYRELEIPIDGTFTLNPSDLTEIEWVITFGIKPNSLLGIYLQKIIREIKRREGNFSIDDIISYIERKKLDIKIKESLINYFENANSWGIFSSKSPTLKNILTPGKVIILDLSLYTTVLGGWSVKNLAIGLISKKIFYERMLWRKREELEEAHLGLSIRERELPLIWIYIDEAHEAIPKDSVTPATEPLLQIIREGRQPGISLVLATQQPGKLVEDSLSQADIIISHRVTAKKDLEALNEIMKNFSIQDIEIYMNENLPKRKGAALILDDKSEKIYPVQIKPRISWHGGQDAMLIRKRTWLEV</sequence>
<evidence type="ECO:0000256" key="3">
    <source>
        <dbReference type="ARBA" id="ARBA00048954"/>
    </source>
</evidence>
<evidence type="ECO:0000256" key="1">
    <source>
        <dbReference type="ARBA" id="ARBA00007816"/>
    </source>
</evidence>
<dbReference type="AlphaFoldDB" id="A0A397WNW0"/>
<comment type="catalytic activity">
    <reaction evidence="3">
        <text>ATP + H2O = ADP + phosphate + H(+)</text>
        <dbReference type="Rhea" id="RHEA:13065"/>
        <dbReference type="ChEBI" id="CHEBI:15377"/>
        <dbReference type="ChEBI" id="CHEBI:15378"/>
        <dbReference type="ChEBI" id="CHEBI:30616"/>
        <dbReference type="ChEBI" id="CHEBI:43474"/>
        <dbReference type="ChEBI" id="CHEBI:456216"/>
        <dbReference type="EC" id="5.6.2.3"/>
    </reaction>
</comment>
<comment type="catalytic activity">
    <reaction evidence="2">
        <text>Couples ATP hydrolysis with the unwinding of duplex DNA by translocating in the 3'-5' direction.</text>
        <dbReference type="EC" id="5.6.2.4"/>
    </reaction>
</comment>
<protein>
    <recommendedName>
        <fullName evidence="5">Helicase HerA central domain-containing protein</fullName>
    </recommendedName>
</protein>
<gene>
    <name evidence="6" type="ORF">BXU00_02625</name>
</gene>
<evidence type="ECO:0000256" key="4">
    <source>
        <dbReference type="ARBA" id="ARBA00048988"/>
    </source>
</evidence>
<reference evidence="6 7" key="1">
    <citation type="journal article" date="2018" name="Syst. Appl. Microbiol.">
        <title>A new symbiotic nanoarchaeote (Candidatus Nanoclepta minutus) and its host (Zestosphaera tikiterensis gen. nov., sp. nov.) from a New Zealand hot spring.</title>
        <authorList>
            <person name="St John E."/>
            <person name="Liu Y."/>
            <person name="Podar M."/>
            <person name="Stott M.B."/>
            <person name="Meneghin J."/>
            <person name="Chen Z."/>
            <person name="Lagutin K."/>
            <person name="Mitchell K."/>
            <person name="Reysenbach A.L."/>
        </authorList>
    </citation>
    <scope>NUCLEOTIDE SEQUENCE [LARGE SCALE GENOMIC DNA]</scope>
    <source>
        <strain evidence="6">NZ3</strain>
    </source>
</reference>
<evidence type="ECO:0000259" key="5">
    <source>
        <dbReference type="Pfam" id="PF01935"/>
    </source>
</evidence>
<dbReference type="GO" id="GO:0043139">
    <property type="term" value="F:5'-3' DNA helicase activity"/>
    <property type="evidence" value="ECO:0007669"/>
    <property type="project" value="UniProtKB-EC"/>
</dbReference>
<dbReference type="GO" id="GO:0043138">
    <property type="term" value="F:3'-5' DNA helicase activity"/>
    <property type="evidence" value="ECO:0007669"/>
    <property type="project" value="UniProtKB-EC"/>
</dbReference>
<feature type="domain" description="Helicase HerA central" evidence="5">
    <location>
        <begin position="39"/>
        <end position="244"/>
    </location>
</feature>
<comment type="caution">
    <text evidence="6">The sequence shown here is derived from an EMBL/GenBank/DDBJ whole genome shotgun (WGS) entry which is preliminary data.</text>
</comment>
<organism evidence="6 7">
    <name type="scientific">Candidatus Nanoclepta minutus</name>
    <dbReference type="NCBI Taxonomy" id="1940235"/>
    <lineage>
        <taxon>Archaea</taxon>
        <taxon>Nanobdellota</taxon>
        <taxon>Candidatus Nanoclepta</taxon>
    </lineage>
</organism>
<evidence type="ECO:0000313" key="6">
    <source>
        <dbReference type="EMBL" id="RIB35199.1"/>
    </source>
</evidence>
<comment type="catalytic activity">
    <reaction evidence="4">
        <text>ATP + H2O = ADP + phosphate + H(+)</text>
        <dbReference type="Rhea" id="RHEA:13065"/>
        <dbReference type="ChEBI" id="CHEBI:15377"/>
        <dbReference type="ChEBI" id="CHEBI:15378"/>
        <dbReference type="ChEBI" id="CHEBI:30616"/>
        <dbReference type="ChEBI" id="CHEBI:43474"/>
        <dbReference type="ChEBI" id="CHEBI:456216"/>
        <dbReference type="EC" id="5.6.2.4"/>
    </reaction>
</comment>
<evidence type="ECO:0000256" key="2">
    <source>
        <dbReference type="ARBA" id="ARBA00034617"/>
    </source>
</evidence>
<proteinExistence type="inferred from homology"/>
<dbReference type="PANTHER" id="PTHR42957:SF1">
    <property type="entry name" value="HELICASE MJ1565-RELATED"/>
    <property type="match status" value="1"/>
</dbReference>
<evidence type="ECO:0000313" key="7">
    <source>
        <dbReference type="Proteomes" id="UP000266622"/>
    </source>
</evidence>
<comment type="similarity">
    <text evidence="1">Belongs to the HerA family.</text>
</comment>
<dbReference type="Gene3D" id="3.40.50.300">
    <property type="entry name" value="P-loop containing nucleotide triphosphate hydrolases"/>
    <property type="match status" value="2"/>
</dbReference>
<dbReference type="InterPro" id="IPR002789">
    <property type="entry name" value="HerA_central"/>
</dbReference>
<dbReference type="PANTHER" id="PTHR42957">
    <property type="entry name" value="HELICASE MJ1565-RELATED"/>
    <property type="match status" value="1"/>
</dbReference>
<dbReference type="InterPro" id="IPR008571">
    <property type="entry name" value="HerA-like"/>
</dbReference>
<name>A0A397WNW0_9ARCH</name>
<accession>A0A397WNW0</accession>
<dbReference type="Pfam" id="PF01935">
    <property type="entry name" value="DUF87"/>
    <property type="match status" value="1"/>
</dbReference>
<dbReference type="InterPro" id="IPR027417">
    <property type="entry name" value="P-loop_NTPase"/>
</dbReference>
<dbReference type="EMBL" id="MWMI01000004">
    <property type="protein sequence ID" value="RIB35199.1"/>
    <property type="molecule type" value="Genomic_DNA"/>
</dbReference>
<dbReference type="SUPFAM" id="SSF52540">
    <property type="entry name" value="P-loop containing nucleoside triphosphate hydrolases"/>
    <property type="match status" value="1"/>
</dbReference>